<dbReference type="InterPro" id="IPR017907">
    <property type="entry name" value="Znf_RING_CS"/>
</dbReference>
<evidence type="ECO:0000259" key="5">
    <source>
        <dbReference type="PROSITE" id="PS50089"/>
    </source>
</evidence>
<keyword evidence="3" id="KW-0862">Zinc</keyword>
<dbReference type="PROSITE" id="PS00518">
    <property type="entry name" value="ZF_RING_1"/>
    <property type="match status" value="1"/>
</dbReference>
<dbReference type="PANTHER" id="PTHR25462:SF296">
    <property type="entry name" value="MEIOTIC P26, ISOFORM F"/>
    <property type="match status" value="1"/>
</dbReference>
<name>A0ABD0KZB3_9CAEN</name>
<keyword evidence="1" id="KW-0479">Metal-binding</keyword>
<dbReference type="Gene3D" id="3.30.40.10">
    <property type="entry name" value="Zinc/RING finger domain, C3HC4 (zinc finger)"/>
    <property type="match status" value="1"/>
</dbReference>
<dbReference type="InterPro" id="IPR047153">
    <property type="entry name" value="TRIM45/56/19-like"/>
</dbReference>
<organism evidence="6 7">
    <name type="scientific">Batillaria attramentaria</name>
    <dbReference type="NCBI Taxonomy" id="370345"/>
    <lineage>
        <taxon>Eukaryota</taxon>
        <taxon>Metazoa</taxon>
        <taxon>Spiralia</taxon>
        <taxon>Lophotrochozoa</taxon>
        <taxon>Mollusca</taxon>
        <taxon>Gastropoda</taxon>
        <taxon>Caenogastropoda</taxon>
        <taxon>Sorbeoconcha</taxon>
        <taxon>Cerithioidea</taxon>
        <taxon>Batillariidae</taxon>
        <taxon>Batillaria</taxon>
    </lineage>
</organism>
<dbReference type="GO" id="GO:0008270">
    <property type="term" value="F:zinc ion binding"/>
    <property type="evidence" value="ECO:0007669"/>
    <property type="project" value="UniProtKB-KW"/>
</dbReference>
<evidence type="ECO:0000256" key="2">
    <source>
        <dbReference type="ARBA" id="ARBA00022771"/>
    </source>
</evidence>
<keyword evidence="7" id="KW-1185">Reference proteome</keyword>
<protein>
    <recommendedName>
        <fullName evidence="5">RING-type domain-containing protein</fullName>
    </recommendedName>
</protein>
<comment type="caution">
    <text evidence="6">The sequence shown here is derived from an EMBL/GenBank/DDBJ whole genome shotgun (WGS) entry which is preliminary data.</text>
</comment>
<accession>A0ABD0KZB3</accession>
<dbReference type="AlphaFoldDB" id="A0ABD0KZB3"/>
<dbReference type="InterPro" id="IPR013083">
    <property type="entry name" value="Znf_RING/FYVE/PHD"/>
</dbReference>
<evidence type="ECO:0000313" key="6">
    <source>
        <dbReference type="EMBL" id="KAK7492581.1"/>
    </source>
</evidence>
<dbReference type="PROSITE" id="PS50089">
    <property type="entry name" value="ZF_RING_2"/>
    <property type="match status" value="1"/>
</dbReference>
<feature type="domain" description="RING-type" evidence="5">
    <location>
        <begin position="18"/>
        <end position="58"/>
    </location>
</feature>
<dbReference type="InterPro" id="IPR027370">
    <property type="entry name" value="Znf-RING_euk"/>
</dbReference>
<dbReference type="Proteomes" id="UP001519460">
    <property type="component" value="Unassembled WGS sequence"/>
</dbReference>
<dbReference type="SUPFAM" id="SSF57850">
    <property type="entry name" value="RING/U-box"/>
    <property type="match status" value="1"/>
</dbReference>
<evidence type="ECO:0000256" key="3">
    <source>
        <dbReference type="ARBA" id="ARBA00022833"/>
    </source>
</evidence>
<dbReference type="Pfam" id="PF13445">
    <property type="entry name" value="zf-RING_UBOX"/>
    <property type="match status" value="1"/>
</dbReference>
<gene>
    <name evidence="6" type="ORF">BaRGS_00016247</name>
</gene>
<dbReference type="InterPro" id="IPR001841">
    <property type="entry name" value="Znf_RING"/>
</dbReference>
<dbReference type="EMBL" id="JACVVK020000102">
    <property type="protein sequence ID" value="KAK7492581.1"/>
    <property type="molecule type" value="Genomic_DNA"/>
</dbReference>
<dbReference type="SMART" id="SM00184">
    <property type="entry name" value="RING"/>
    <property type="match status" value="1"/>
</dbReference>
<feature type="non-terminal residue" evidence="6">
    <location>
        <position position="71"/>
    </location>
</feature>
<keyword evidence="2 4" id="KW-0863">Zinc-finger</keyword>
<reference evidence="6 7" key="1">
    <citation type="journal article" date="2023" name="Sci. Data">
        <title>Genome assembly of the Korean intertidal mud-creeper Batillaria attramentaria.</title>
        <authorList>
            <person name="Patra A.K."/>
            <person name="Ho P.T."/>
            <person name="Jun S."/>
            <person name="Lee S.J."/>
            <person name="Kim Y."/>
            <person name="Won Y.J."/>
        </authorList>
    </citation>
    <scope>NUCLEOTIDE SEQUENCE [LARGE SCALE GENOMIC DNA]</scope>
    <source>
        <strain evidence="6">Wonlab-2016</strain>
    </source>
</reference>
<sequence>MATGGAGGAEAVRSKLECAICLEPYRRPKLLPCFHTFCQACLQSVAGTSPSFPCPACRAPVIVPPGESGLC</sequence>
<evidence type="ECO:0000313" key="7">
    <source>
        <dbReference type="Proteomes" id="UP001519460"/>
    </source>
</evidence>
<evidence type="ECO:0000256" key="1">
    <source>
        <dbReference type="ARBA" id="ARBA00022723"/>
    </source>
</evidence>
<dbReference type="PANTHER" id="PTHR25462">
    <property type="entry name" value="BONUS, ISOFORM C-RELATED"/>
    <property type="match status" value="1"/>
</dbReference>
<proteinExistence type="predicted"/>
<evidence type="ECO:0000256" key="4">
    <source>
        <dbReference type="PROSITE-ProRule" id="PRU00175"/>
    </source>
</evidence>